<accession>A0A212KD33</accession>
<dbReference type="PANTHER" id="PTHR43413:SF1">
    <property type="entry name" value="SIROHEME DECARBOXYLASE NIRL SUBUNIT"/>
    <property type="match status" value="1"/>
</dbReference>
<dbReference type="Pfam" id="PF17805">
    <property type="entry name" value="AsnC_trans_reg2"/>
    <property type="match status" value="1"/>
</dbReference>
<comment type="catalytic activity">
    <reaction evidence="5">
        <text>siroheme + 2 H(+) = 12,18-didecarboxysiroheme + 2 CO2</text>
        <dbReference type="Rhea" id="RHEA:19093"/>
        <dbReference type="ChEBI" id="CHEBI:15378"/>
        <dbReference type="ChEBI" id="CHEBI:16526"/>
        <dbReference type="ChEBI" id="CHEBI:60052"/>
        <dbReference type="ChEBI" id="CHEBI:140497"/>
        <dbReference type="EC" id="4.1.1.111"/>
    </reaction>
</comment>
<dbReference type="EC" id="4.1.1.111" evidence="4"/>
<gene>
    <name evidence="8" type="ORF">KL86DPRO_50197</name>
</gene>
<dbReference type="EMBL" id="FLUQ01000005">
    <property type="protein sequence ID" value="SBW09528.1"/>
    <property type="molecule type" value="Genomic_DNA"/>
</dbReference>
<comment type="pathway">
    <text evidence="2">Porphyrin-containing compound metabolism.</text>
</comment>
<sequence length="168" mass="18432">MDMPVADGAHLSATPDASLDTVDRKILDLIQSGFPLESRPFAVIGEHAGIGEREALDRVRSLRRRGIVRRIGANFQSGKIGFKSTLCAAKVPPEKLDAFIAAVNAENGVTHNYLRDHAYNIWFTYIGPSPEAIEAALDRICAATGIRAVNLPAERLYKIKVDFRMDAE</sequence>
<evidence type="ECO:0000259" key="7">
    <source>
        <dbReference type="Pfam" id="PF22451"/>
    </source>
</evidence>
<dbReference type="GO" id="GO:0016829">
    <property type="term" value="F:lyase activity"/>
    <property type="evidence" value="ECO:0007669"/>
    <property type="project" value="UniProtKB-KW"/>
</dbReference>
<evidence type="ECO:0000256" key="3">
    <source>
        <dbReference type="ARBA" id="ARBA00023457"/>
    </source>
</evidence>
<dbReference type="InterPro" id="IPR050684">
    <property type="entry name" value="HTH-Siroheme_Decarb"/>
</dbReference>
<reference evidence="8" key="1">
    <citation type="submission" date="2016-04" db="EMBL/GenBank/DDBJ databases">
        <authorList>
            <person name="Evans L.H."/>
            <person name="Alamgir A."/>
            <person name="Owens N."/>
            <person name="Weber N.D."/>
            <person name="Virtaneva K."/>
            <person name="Barbian K."/>
            <person name="Babar A."/>
            <person name="Rosenke K."/>
        </authorList>
    </citation>
    <scope>NUCLEOTIDE SEQUENCE</scope>
    <source>
        <strain evidence="8">86</strain>
    </source>
</reference>
<evidence type="ECO:0000256" key="4">
    <source>
        <dbReference type="ARBA" id="ARBA00023471"/>
    </source>
</evidence>
<comment type="similarity">
    <text evidence="3">Belongs to the Ahb/Nir family.</text>
</comment>
<name>A0A212KD33_9DELT</name>
<evidence type="ECO:0000259" key="6">
    <source>
        <dbReference type="Pfam" id="PF17805"/>
    </source>
</evidence>
<keyword evidence="1" id="KW-0456">Lyase</keyword>
<dbReference type="Pfam" id="PF22451">
    <property type="entry name" value="NirdL-like_HTH"/>
    <property type="match status" value="1"/>
</dbReference>
<evidence type="ECO:0000313" key="8">
    <source>
        <dbReference type="EMBL" id="SBW09528.1"/>
    </source>
</evidence>
<dbReference type="InterPro" id="IPR036388">
    <property type="entry name" value="WH-like_DNA-bd_sf"/>
</dbReference>
<proteinExistence type="inferred from homology"/>
<dbReference type="SMART" id="SM00344">
    <property type="entry name" value="HTH_ASNC"/>
    <property type="match status" value="1"/>
</dbReference>
<evidence type="ECO:0000256" key="2">
    <source>
        <dbReference type="ARBA" id="ARBA00023444"/>
    </source>
</evidence>
<feature type="domain" description="Siroheme decarboxylase NirL-like HTH" evidence="7">
    <location>
        <begin position="23"/>
        <end position="69"/>
    </location>
</feature>
<dbReference type="InterPro" id="IPR040523">
    <property type="entry name" value="AsnC_trans_reg2"/>
</dbReference>
<evidence type="ECO:0000256" key="5">
    <source>
        <dbReference type="ARBA" id="ARBA00048470"/>
    </source>
</evidence>
<protein>
    <recommendedName>
        <fullName evidence="4">siroheme decarboxylase</fullName>
        <ecNumber evidence="4">4.1.1.111</ecNumber>
    </recommendedName>
</protein>
<dbReference type="Gene3D" id="3.30.70.3460">
    <property type="match status" value="1"/>
</dbReference>
<feature type="domain" description="Siroheme decarboxylase AsnC-like ligand binding" evidence="6">
    <location>
        <begin position="79"/>
        <end position="158"/>
    </location>
</feature>
<evidence type="ECO:0000256" key="1">
    <source>
        <dbReference type="ARBA" id="ARBA00023239"/>
    </source>
</evidence>
<dbReference type="PANTHER" id="PTHR43413">
    <property type="entry name" value="TRANSCRIPTIONAL REGULATOR, ASNC FAMILY"/>
    <property type="match status" value="1"/>
</dbReference>
<dbReference type="InterPro" id="IPR019888">
    <property type="entry name" value="Tscrpt_reg_AsnC-like"/>
</dbReference>
<dbReference type="Gene3D" id="1.10.10.10">
    <property type="entry name" value="Winged helix-like DNA-binding domain superfamily/Winged helix DNA-binding domain"/>
    <property type="match status" value="1"/>
</dbReference>
<dbReference type="AlphaFoldDB" id="A0A212KD33"/>
<organism evidence="8">
    <name type="scientific">uncultured delta proteobacterium</name>
    <dbReference type="NCBI Taxonomy" id="34034"/>
    <lineage>
        <taxon>Bacteria</taxon>
        <taxon>Deltaproteobacteria</taxon>
        <taxon>environmental samples</taxon>
    </lineage>
</organism>
<dbReference type="InterPro" id="IPR053953">
    <property type="entry name" value="NirdL-like_HTH"/>
</dbReference>